<name>W9WTS1_9EURO</name>
<dbReference type="HOGENOM" id="CLU_2542393_0_0_1"/>
<organism evidence="1 2">
    <name type="scientific">Cladophialophora psammophila CBS 110553</name>
    <dbReference type="NCBI Taxonomy" id="1182543"/>
    <lineage>
        <taxon>Eukaryota</taxon>
        <taxon>Fungi</taxon>
        <taxon>Dikarya</taxon>
        <taxon>Ascomycota</taxon>
        <taxon>Pezizomycotina</taxon>
        <taxon>Eurotiomycetes</taxon>
        <taxon>Chaetothyriomycetidae</taxon>
        <taxon>Chaetothyriales</taxon>
        <taxon>Herpotrichiellaceae</taxon>
        <taxon>Cladophialophora</taxon>
    </lineage>
</organism>
<protein>
    <recommendedName>
        <fullName evidence="3">Heterokaryon incompatibility domain-containing protein</fullName>
    </recommendedName>
</protein>
<comment type="caution">
    <text evidence="1">The sequence shown here is derived from an EMBL/GenBank/DDBJ whole genome shotgun (WGS) entry which is preliminary data.</text>
</comment>
<gene>
    <name evidence="1" type="ORF">A1O5_08661</name>
</gene>
<sequence length="83" mass="9410">MFLNFAKAHMVVAWLGTPTDEDDFLFQYMSRNFSGSRDGKSKATDENLTGPFRAQAAAMKLITTKAFFQPSWTRVEYYAARTG</sequence>
<evidence type="ECO:0008006" key="3">
    <source>
        <dbReference type="Google" id="ProtNLM"/>
    </source>
</evidence>
<reference evidence="1 2" key="1">
    <citation type="submission" date="2013-03" db="EMBL/GenBank/DDBJ databases">
        <title>The Genome Sequence of Cladophialophora psammophila CBS 110553.</title>
        <authorList>
            <consortium name="The Broad Institute Genomics Platform"/>
            <person name="Cuomo C."/>
            <person name="de Hoog S."/>
            <person name="Gorbushina A."/>
            <person name="Walker B."/>
            <person name="Young S.K."/>
            <person name="Zeng Q."/>
            <person name="Gargeya S."/>
            <person name="Fitzgerald M."/>
            <person name="Haas B."/>
            <person name="Abouelleil A."/>
            <person name="Allen A.W."/>
            <person name="Alvarado L."/>
            <person name="Arachchi H.M."/>
            <person name="Berlin A.M."/>
            <person name="Chapman S.B."/>
            <person name="Gainer-Dewar J."/>
            <person name="Goldberg J."/>
            <person name="Griggs A."/>
            <person name="Gujja S."/>
            <person name="Hansen M."/>
            <person name="Howarth C."/>
            <person name="Imamovic A."/>
            <person name="Ireland A."/>
            <person name="Larimer J."/>
            <person name="McCowan C."/>
            <person name="Murphy C."/>
            <person name="Pearson M."/>
            <person name="Poon T.W."/>
            <person name="Priest M."/>
            <person name="Roberts A."/>
            <person name="Saif S."/>
            <person name="Shea T."/>
            <person name="Sisk P."/>
            <person name="Sykes S."/>
            <person name="Wortman J."/>
            <person name="Nusbaum C."/>
            <person name="Birren B."/>
        </authorList>
    </citation>
    <scope>NUCLEOTIDE SEQUENCE [LARGE SCALE GENOMIC DNA]</scope>
    <source>
        <strain evidence="1 2">CBS 110553</strain>
    </source>
</reference>
<dbReference type="Proteomes" id="UP000019471">
    <property type="component" value="Unassembled WGS sequence"/>
</dbReference>
<evidence type="ECO:0000313" key="2">
    <source>
        <dbReference type="Proteomes" id="UP000019471"/>
    </source>
</evidence>
<keyword evidence="2" id="KW-1185">Reference proteome</keyword>
<dbReference type="EMBL" id="AMGX01000014">
    <property type="protein sequence ID" value="EXJ68046.1"/>
    <property type="molecule type" value="Genomic_DNA"/>
</dbReference>
<dbReference type="RefSeq" id="XP_007747432.1">
    <property type="nucleotide sequence ID" value="XM_007749242.1"/>
</dbReference>
<dbReference type="GeneID" id="19193359"/>
<accession>W9WTS1</accession>
<dbReference type="AlphaFoldDB" id="W9WTS1"/>
<evidence type="ECO:0000313" key="1">
    <source>
        <dbReference type="EMBL" id="EXJ68046.1"/>
    </source>
</evidence>
<proteinExistence type="predicted"/>